<dbReference type="PANTHER" id="PTHR42847:SF4">
    <property type="entry name" value="ALKANESULFONATE MONOOXYGENASE-RELATED"/>
    <property type="match status" value="1"/>
</dbReference>
<dbReference type="InterPro" id="IPR011251">
    <property type="entry name" value="Luciferase-like_dom"/>
</dbReference>
<dbReference type="SUPFAM" id="SSF51679">
    <property type="entry name" value="Bacterial luciferase-like"/>
    <property type="match status" value="1"/>
</dbReference>
<evidence type="ECO:0000256" key="2">
    <source>
        <dbReference type="ARBA" id="ARBA00022643"/>
    </source>
</evidence>
<dbReference type="EMBL" id="AP023396">
    <property type="protein sequence ID" value="BCK55907.1"/>
    <property type="molecule type" value="Genomic_DNA"/>
</dbReference>
<evidence type="ECO:0000313" key="7">
    <source>
        <dbReference type="Proteomes" id="UP000516173"/>
    </source>
</evidence>
<dbReference type="KEGG" id="nwl:NWFMUON74_36790"/>
<keyword evidence="3" id="KW-0560">Oxidoreductase</keyword>
<dbReference type="Pfam" id="PF00296">
    <property type="entry name" value="Bac_luciferase"/>
    <property type="match status" value="1"/>
</dbReference>
<dbReference type="RefSeq" id="WP_187683076.1">
    <property type="nucleotide sequence ID" value="NZ_AP023396.1"/>
</dbReference>
<evidence type="ECO:0000256" key="4">
    <source>
        <dbReference type="ARBA" id="ARBA00023033"/>
    </source>
</evidence>
<organism evidence="6 7">
    <name type="scientific">Nocardia wallacei</name>
    <dbReference type="NCBI Taxonomy" id="480035"/>
    <lineage>
        <taxon>Bacteria</taxon>
        <taxon>Bacillati</taxon>
        <taxon>Actinomycetota</taxon>
        <taxon>Actinomycetes</taxon>
        <taxon>Mycobacteriales</taxon>
        <taxon>Nocardiaceae</taxon>
        <taxon>Nocardia</taxon>
    </lineage>
</organism>
<feature type="domain" description="Luciferase-like" evidence="5">
    <location>
        <begin position="18"/>
        <end position="228"/>
    </location>
</feature>
<evidence type="ECO:0000313" key="6">
    <source>
        <dbReference type="EMBL" id="BCK55907.1"/>
    </source>
</evidence>
<keyword evidence="1" id="KW-0285">Flavoprotein</keyword>
<dbReference type="PANTHER" id="PTHR42847">
    <property type="entry name" value="ALKANESULFONATE MONOOXYGENASE"/>
    <property type="match status" value="1"/>
</dbReference>
<dbReference type="GO" id="GO:0046306">
    <property type="term" value="P:alkanesulfonate catabolic process"/>
    <property type="evidence" value="ECO:0007669"/>
    <property type="project" value="TreeGrafter"/>
</dbReference>
<dbReference type="Proteomes" id="UP000516173">
    <property type="component" value="Chromosome"/>
</dbReference>
<proteinExistence type="predicted"/>
<keyword evidence="7" id="KW-1185">Reference proteome</keyword>
<dbReference type="AlphaFoldDB" id="A0A7G1KKU8"/>
<dbReference type="GO" id="GO:0008726">
    <property type="term" value="F:alkanesulfonate monooxygenase activity"/>
    <property type="evidence" value="ECO:0007669"/>
    <property type="project" value="TreeGrafter"/>
</dbReference>
<evidence type="ECO:0000256" key="3">
    <source>
        <dbReference type="ARBA" id="ARBA00023002"/>
    </source>
</evidence>
<dbReference type="InterPro" id="IPR036661">
    <property type="entry name" value="Luciferase-like_sf"/>
</dbReference>
<dbReference type="InterPro" id="IPR050172">
    <property type="entry name" value="SsuD_RutA_monooxygenase"/>
</dbReference>
<evidence type="ECO:0000256" key="1">
    <source>
        <dbReference type="ARBA" id="ARBA00022630"/>
    </source>
</evidence>
<accession>A0A7G1KKU8</accession>
<dbReference type="InterPro" id="IPR019923">
    <property type="entry name" value="Lucif-like_OxRdtase_MSMEG_2516"/>
</dbReference>
<keyword evidence="2" id="KW-0288">FMN</keyword>
<sequence length="284" mass="30199">MTRAFRFGLSVMAAPADREWIAAGARAASQGYDILLAPDHLTTPAPFPFAVAAAHATRLRVGTYVLNSGLYPAALLTREIATVAGHTAGRFELGLGTGYLPQEFAAVGVDPGSPRDRVDDLARALDAARAALGGRADVPILVAGNGNRVLRLAARHADIVSFLGMRYDPAAAGGLSPLGQRAFAERVAYFDRVAADRSAAIERNLTVRAVVVTDDRDAALRALTRRFRLPAEVLADLPILLVGSIAEIATQVEGLRERFGISYLAVPDRHQDEFAPVVELLRGA</sequence>
<keyword evidence="4" id="KW-0503">Monooxygenase</keyword>
<name>A0A7G1KKU8_9NOCA</name>
<dbReference type="NCBIfam" id="TIGR03621">
    <property type="entry name" value="F420_MSMEG_2516"/>
    <property type="match status" value="1"/>
</dbReference>
<evidence type="ECO:0000259" key="5">
    <source>
        <dbReference type="Pfam" id="PF00296"/>
    </source>
</evidence>
<gene>
    <name evidence="6" type="ORF">NWFMUON74_36790</name>
</gene>
<reference evidence="6 7" key="1">
    <citation type="submission" date="2020-08" db="EMBL/GenBank/DDBJ databases">
        <title>Genome Sequencing of Nocardia wallacei strain FMUON74 and assembly.</title>
        <authorList>
            <person name="Toyokawa M."/>
            <person name="Uesaka K."/>
        </authorList>
    </citation>
    <scope>NUCLEOTIDE SEQUENCE [LARGE SCALE GENOMIC DNA]</scope>
    <source>
        <strain evidence="6 7">FMUON74</strain>
    </source>
</reference>
<protein>
    <submittedName>
        <fullName evidence="6">LLM class F420-dependent oxidoreductase</fullName>
    </submittedName>
</protein>
<dbReference type="GeneID" id="80348202"/>
<dbReference type="Gene3D" id="3.20.20.30">
    <property type="entry name" value="Luciferase-like domain"/>
    <property type="match status" value="1"/>
</dbReference>